<evidence type="ECO:0000313" key="1">
    <source>
        <dbReference type="EMBL" id="KAG0325897.1"/>
    </source>
</evidence>
<dbReference type="Proteomes" id="UP000738325">
    <property type="component" value="Unassembled WGS sequence"/>
</dbReference>
<keyword evidence="2" id="KW-1185">Reference proteome</keyword>
<name>A0A9P6RUQ7_9FUNG</name>
<gene>
    <name evidence="1" type="ORF">BGZ99_010424</name>
</gene>
<reference evidence="1" key="1">
    <citation type="journal article" date="2020" name="Fungal Divers.">
        <title>Resolving the Mortierellaceae phylogeny through synthesis of multi-gene phylogenetics and phylogenomics.</title>
        <authorList>
            <person name="Vandepol N."/>
            <person name="Liber J."/>
            <person name="Desiro A."/>
            <person name="Na H."/>
            <person name="Kennedy M."/>
            <person name="Barry K."/>
            <person name="Grigoriev I.V."/>
            <person name="Miller A.N."/>
            <person name="O'Donnell K."/>
            <person name="Stajich J.E."/>
            <person name="Bonito G."/>
        </authorList>
    </citation>
    <scope>NUCLEOTIDE SEQUENCE</scope>
    <source>
        <strain evidence="1">REB-010B</strain>
    </source>
</reference>
<proteinExistence type="predicted"/>
<dbReference type="OrthoDB" id="3334523at2759"/>
<dbReference type="EMBL" id="JAAAIP010000098">
    <property type="protein sequence ID" value="KAG0325897.1"/>
    <property type="molecule type" value="Genomic_DNA"/>
</dbReference>
<comment type="caution">
    <text evidence="1">The sequence shown here is derived from an EMBL/GenBank/DDBJ whole genome shotgun (WGS) entry which is preliminary data.</text>
</comment>
<organism evidence="1 2">
    <name type="scientific">Dissophora globulifera</name>
    <dbReference type="NCBI Taxonomy" id="979702"/>
    <lineage>
        <taxon>Eukaryota</taxon>
        <taxon>Fungi</taxon>
        <taxon>Fungi incertae sedis</taxon>
        <taxon>Mucoromycota</taxon>
        <taxon>Mortierellomycotina</taxon>
        <taxon>Mortierellomycetes</taxon>
        <taxon>Mortierellales</taxon>
        <taxon>Mortierellaceae</taxon>
        <taxon>Dissophora</taxon>
    </lineage>
</organism>
<dbReference type="AlphaFoldDB" id="A0A9P6RUQ7"/>
<evidence type="ECO:0000313" key="2">
    <source>
        <dbReference type="Proteomes" id="UP000738325"/>
    </source>
</evidence>
<sequence>MVVALGDTIRFGDFKQYVDVHKPIQWSQNFATRSADFIFIPFLCPKDDSATFLAIEVGRLEEFKKLCTEIPPNPAVCYDKPSNTFTVTNEFKYGQGKSHGSKFRFLVFLSSNCKPYQHRFIGTAVETLGHHADVPRGVPMDHLCTF</sequence>
<protein>
    <submittedName>
        <fullName evidence="1">Uncharacterized protein</fullName>
    </submittedName>
</protein>
<accession>A0A9P6RUQ7</accession>